<dbReference type="EMBL" id="BTPU01000033">
    <property type="protein sequence ID" value="GMQ62990.1"/>
    <property type="molecule type" value="Genomic_DNA"/>
</dbReference>
<keyword evidence="2" id="KW-1185">Reference proteome</keyword>
<comment type="caution">
    <text evidence="1">The sequence shown here is derived from an EMBL/GenBank/DDBJ whole genome shotgun (WGS) entry which is preliminary data.</text>
</comment>
<proteinExistence type="predicted"/>
<protein>
    <submittedName>
        <fullName evidence="1">ABC transporter permease</fullName>
    </submittedName>
</protein>
<evidence type="ECO:0000313" key="1">
    <source>
        <dbReference type="EMBL" id="GMQ62990.1"/>
    </source>
</evidence>
<gene>
    <name evidence="1" type="ORF">AN2V17_22220</name>
</gene>
<evidence type="ECO:0000313" key="2">
    <source>
        <dbReference type="Proteomes" id="UP001374599"/>
    </source>
</evidence>
<organism evidence="1 2">
    <name type="scientific">Vallitalea maricola</name>
    <dbReference type="NCBI Taxonomy" id="3074433"/>
    <lineage>
        <taxon>Bacteria</taxon>
        <taxon>Bacillati</taxon>
        <taxon>Bacillota</taxon>
        <taxon>Clostridia</taxon>
        <taxon>Lachnospirales</taxon>
        <taxon>Vallitaleaceae</taxon>
        <taxon>Vallitalea</taxon>
    </lineage>
</organism>
<dbReference type="Proteomes" id="UP001374599">
    <property type="component" value="Unassembled WGS sequence"/>
</dbReference>
<name>A0ACB5UKB8_9FIRM</name>
<sequence length="249" mass="27390">MKAFRTFLTTELKLAIREFSGIFFAIILPVGIMLLIGTLYGNKTVAENSNITLIQQVVPAVLTIGICASGLMGIPITVSGYREKKILKRFQITPTTPLLLLGVQFTANLIIALVSSTLVLITGIVVFGYHMVGNFFYFLLMYLVITFAIYSLGIFIASVSNSVKTANLLCNLIYFPMLFLSGATIPYEIMPKALKSISNVMPLTQGIKVLKGVSLGNPVSDYLGKITFLFIVGVICIIISIKTFRYDYR</sequence>
<reference evidence="1" key="1">
    <citation type="submission" date="2023-09" db="EMBL/GenBank/DDBJ databases">
        <title>Vallitalea sediminicola and Vallitalea maricola sp. nov., anaerobic bacteria isolated from marine sediment.</title>
        <authorList>
            <person name="Hirano S."/>
            <person name="Maeda A."/>
            <person name="Terahara T."/>
            <person name="Mori K."/>
            <person name="Hamada M."/>
            <person name="Matsumoto R."/>
            <person name="Kobayashi T."/>
        </authorList>
    </citation>
    <scope>NUCLEOTIDE SEQUENCE</scope>
    <source>
        <strain evidence="1">AN17-2</strain>
    </source>
</reference>
<accession>A0ACB5UKB8</accession>